<accession>S5T2B4</accession>
<dbReference type="HOGENOM" id="CLU_058421_1_0_11"/>
<proteinExistence type="predicted"/>
<evidence type="ECO:0000313" key="6">
    <source>
        <dbReference type="EMBL" id="AGS34740.1"/>
    </source>
</evidence>
<evidence type="ECO:0000256" key="1">
    <source>
        <dbReference type="ARBA" id="ARBA00004141"/>
    </source>
</evidence>
<dbReference type="PATRIC" id="fig|1224163.3.peg.1272"/>
<feature type="region of interest" description="Disordered" evidence="5">
    <location>
        <begin position="253"/>
        <end position="315"/>
    </location>
</feature>
<dbReference type="OrthoDB" id="329282at2"/>
<keyword evidence="4" id="KW-0472">Membrane</keyword>
<dbReference type="RefSeq" id="WP_020934673.1">
    <property type="nucleotide sequence ID" value="NC_021915.1"/>
</dbReference>
<dbReference type="KEGG" id="cmd:B841_06335"/>
<evidence type="ECO:0000256" key="5">
    <source>
        <dbReference type="SAM" id="MobiDB-lite"/>
    </source>
</evidence>
<dbReference type="Pfam" id="PF07681">
    <property type="entry name" value="DoxX"/>
    <property type="match status" value="1"/>
</dbReference>
<dbReference type="eggNOG" id="COG2259">
    <property type="taxonomic scope" value="Bacteria"/>
</dbReference>
<keyword evidence="7" id="KW-1185">Reference proteome</keyword>
<keyword evidence="2" id="KW-0812">Transmembrane</keyword>
<sequence>MIRKIARPMLASVYIADGADTLLNTSAHVRATENVLDKVRSILPDDWARNVPNDPELVARAMGGTKVGAGALLALGKAPRLSAGTLALVSVPTIIGRYNFWEADNDEEKSSRRNGFLTNVALLGGLAITSVDTAGKPSVAWRAKKAGQVTGDKVQSALPTKSQSQKTFDQASNWVGDKAGQAQDAVTSYVDDHKDDWKKSADQAAGVASGWLDTAIDSGKNLIDTVQSEAPKWANQAEKTGRDLLDEAQKTGKKLNKRAVKAADKAQDRADDALSKADKKTGGAAKRANRKAEKFQKEADKAVNRAVKNVKKQLN</sequence>
<gene>
    <name evidence="6" type="ORF">B841_06335</name>
</gene>
<protein>
    <recommendedName>
        <fullName evidence="8">DoxX family protein</fullName>
    </recommendedName>
</protein>
<evidence type="ECO:0000256" key="3">
    <source>
        <dbReference type="ARBA" id="ARBA00022989"/>
    </source>
</evidence>
<keyword evidence="3" id="KW-1133">Transmembrane helix</keyword>
<dbReference type="AlphaFoldDB" id="S5T2B4"/>
<comment type="subcellular location">
    <subcellularLocation>
        <location evidence="1">Membrane</location>
        <topology evidence="1">Multi-pass membrane protein</topology>
    </subcellularLocation>
</comment>
<dbReference type="STRING" id="1224163.B841_06335"/>
<reference evidence="6 7" key="1">
    <citation type="submission" date="2012-11" db="EMBL/GenBank/DDBJ databases">
        <title>The complete genome sequence of Corynebacterium maris Coryn-1 (=DSM 45190).</title>
        <authorList>
            <person name="Schaffert L."/>
            <person name="Albersmeier A."/>
            <person name="Kalinowski J."/>
            <person name="Ruckert C."/>
        </authorList>
    </citation>
    <scope>NUCLEOTIDE SEQUENCE [LARGE SCALE GENOMIC DNA]</scope>
    <source>
        <strain evidence="7">Coryn-1</strain>
    </source>
</reference>
<dbReference type="EMBL" id="CP003924">
    <property type="protein sequence ID" value="AGS34740.1"/>
    <property type="molecule type" value="Genomic_DNA"/>
</dbReference>
<organism evidence="6 7">
    <name type="scientific">Corynebacterium maris DSM 45190</name>
    <dbReference type="NCBI Taxonomy" id="1224163"/>
    <lineage>
        <taxon>Bacteria</taxon>
        <taxon>Bacillati</taxon>
        <taxon>Actinomycetota</taxon>
        <taxon>Actinomycetes</taxon>
        <taxon>Mycobacteriales</taxon>
        <taxon>Corynebacteriaceae</taxon>
        <taxon>Corynebacterium</taxon>
    </lineage>
</organism>
<name>S5T2B4_9CORY</name>
<dbReference type="InterPro" id="IPR032808">
    <property type="entry name" value="DoxX"/>
</dbReference>
<dbReference type="GO" id="GO:0016020">
    <property type="term" value="C:membrane"/>
    <property type="evidence" value="ECO:0007669"/>
    <property type="project" value="UniProtKB-SubCell"/>
</dbReference>
<feature type="compositionally biased region" description="Basic and acidic residues" evidence="5">
    <location>
        <begin position="261"/>
        <end position="281"/>
    </location>
</feature>
<feature type="compositionally biased region" description="Basic and acidic residues" evidence="5">
    <location>
        <begin position="290"/>
        <end position="303"/>
    </location>
</feature>
<evidence type="ECO:0000313" key="7">
    <source>
        <dbReference type="Proteomes" id="UP000015388"/>
    </source>
</evidence>
<evidence type="ECO:0000256" key="4">
    <source>
        <dbReference type="ARBA" id="ARBA00023136"/>
    </source>
</evidence>
<evidence type="ECO:0008006" key="8">
    <source>
        <dbReference type="Google" id="ProtNLM"/>
    </source>
</evidence>
<dbReference type="Proteomes" id="UP000015388">
    <property type="component" value="Chromosome"/>
</dbReference>
<evidence type="ECO:0000256" key="2">
    <source>
        <dbReference type="ARBA" id="ARBA00022692"/>
    </source>
</evidence>